<name>A0A4S3TR95_9EURY</name>
<reference evidence="2 3" key="1">
    <citation type="submission" date="2018-10" db="EMBL/GenBank/DDBJ databases">
        <title>Natronolimnobius sp. XQ-INN 246 isolated from Inner Mongolia Autonomous Region of China.</title>
        <authorList>
            <person name="Xue Q."/>
        </authorList>
    </citation>
    <scope>NUCLEOTIDE SEQUENCE [LARGE SCALE GENOMIC DNA]</scope>
    <source>
        <strain evidence="2 3">XQ-INN 246</strain>
    </source>
</reference>
<dbReference type="EMBL" id="RBZW01000014">
    <property type="protein sequence ID" value="THE65873.1"/>
    <property type="molecule type" value="Genomic_DNA"/>
</dbReference>
<sequence>MGVSLGDETGRCRGCVDIFRPSEAVPAIVEAALDRNDVKAIWMQHGIRNDETAQAVESAGLDVVQDRCPKVEHGQLLNNPMD</sequence>
<dbReference type="InterPro" id="IPR036291">
    <property type="entry name" value="NAD(P)-bd_dom_sf"/>
</dbReference>
<gene>
    <name evidence="2" type="ORF">D8Y22_04935</name>
</gene>
<dbReference type="SUPFAM" id="SSF51735">
    <property type="entry name" value="NAD(P)-binding Rossmann-fold domains"/>
    <property type="match status" value="1"/>
</dbReference>
<dbReference type="PANTHER" id="PTHR33303:SF2">
    <property type="entry name" value="COA-BINDING DOMAIN-CONTAINING PROTEIN"/>
    <property type="match status" value="1"/>
</dbReference>
<evidence type="ECO:0000313" key="2">
    <source>
        <dbReference type="EMBL" id="THE65873.1"/>
    </source>
</evidence>
<dbReference type="AlphaFoldDB" id="A0A4S3TR95"/>
<dbReference type="PANTHER" id="PTHR33303">
    <property type="entry name" value="CYTOPLASMIC PROTEIN-RELATED"/>
    <property type="match status" value="1"/>
</dbReference>
<protein>
    <recommendedName>
        <fullName evidence="1">CoA-binding domain-containing protein</fullName>
    </recommendedName>
</protein>
<dbReference type="InterPro" id="IPR003781">
    <property type="entry name" value="CoA-bd"/>
</dbReference>
<accession>A0A4S3TR95</accession>
<evidence type="ECO:0000313" key="3">
    <source>
        <dbReference type="Proteomes" id="UP000318864"/>
    </source>
</evidence>
<dbReference type="OrthoDB" id="42776at2157"/>
<dbReference type="Pfam" id="PF13380">
    <property type="entry name" value="CoA_binding_2"/>
    <property type="match status" value="1"/>
</dbReference>
<dbReference type="Gene3D" id="3.40.50.720">
    <property type="entry name" value="NAD(P)-binding Rossmann-like Domain"/>
    <property type="match status" value="1"/>
</dbReference>
<feature type="domain" description="CoA-binding" evidence="1">
    <location>
        <begin position="15"/>
        <end position="73"/>
    </location>
</feature>
<organism evidence="2 3">
    <name type="scientific">Salinadaptatus halalkaliphilus</name>
    <dbReference type="NCBI Taxonomy" id="2419781"/>
    <lineage>
        <taxon>Archaea</taxon>
        <taxon>Methanobacteriati</taxon>
        <taxon>Methanobacteriota</taxon>
        <taxon>Stenosarchaea group</taxon>
        <taxon>Halobacteria</taxon>
        <taxon>Halobacteriales</taxon>
        <taxon>Natrialbaceae</taxon>
        <taxon>Salinadaptatus</taxon>
    </lineage>
</organism>
<dbReference type="Proteomes" id="UP000318864">
    <property type="component" value="Unassembled WGS sequence"/>
</dbReference>
<comment type="caution">
    <text evidence="2">The sequence shown here is derived from an EMBL/GenBank/DDBJ whole genome shotgun (WGS) entry which is preliminary data.</text>
</comment>
<proteinExistence type="predicted"/>
<keyword evidence="3" id="KW-1185">Reference proteome</keyword>
<evidence type="ECO:0000259" key="1">
    <source>
        <dbReference type="Pfam" id="PF13380"/>
    </source>
</evidence>